<dbReference type="EMBL" id="JADQDF010000001">
    <property type="protein sequence ID" value="MBW0131158.1"/>
    <property type="molecule type" value="Genomic_DNA"/>
</dbReference>
<feature type="region of interest" description="Disordered" evidence="1">
    <location>
        <begin position="26"/>
        <end position="57"/>
    </location>
</feature>
<evidence type="ECO:0000313" key="4">
    <source>
        <dbReference type="Proteomes" id="UP000694300"/>
    </source>
</evidence>
<proteinExistence type="predicted"/>
<reference evidence="3 4" key="1">
    <citation type="submission" date="2020-11" db="EMBL/GenBank/DDBJ databases">
        <title>Pseudonocardia abyssalis sp. nov. and Pseudonocardia oceani sp. nov., description and phylogenomic analysis of two novel actinomycetes isolated from the deep Southern Ocean.</title>
        <authorList>
            <person name="Parra J."/>
        </authorList>
    </citation>
    <scope>NUCLEOTIDE SEQUENCE [LARGE SCALE GENOMIC DNA]</scope>
    <source>
        <strain evidence="3">KRD-185</strain>
        <strain evidence="4">KRD185</strain>
    </source>
</reference>
<protein>
    <submittedName>
        <fullName evidence="3">Uncharacterized protein</fullName>
    </submittedName>
</protein>
<dbReference type="RefSeq" id="WP_218596120.1">
    <property type="nucleotide sequence ID" value="NZ_JADQDF010000001.1"/>
</dbReference>
<evidence type="ECO:0000313" key="2">
    <source>
        <dbReference type="EMBL" id="MBW0131158.1"/>
    </source>
</evidence>
<gene>
    <name evidence="2" type="ORF">I4I82_26260</name>
    <name evidence="3" type="ORF">I4I82_33575</name>
</gene>
<comment type="caution">
    <text evidence="3">The sequence shown here is derived from an EMBL/GenBank/DDBJ whole genome shotgun (WGS) entry which is preliminary data.</text>
</comment>
<keyword evidence="4" id="KW-1185">Reference proteome</keyword>
<evidence type="ECO:0000313" key="3">
    <source>
        <dbReference type="EMBL" id="MBW0132580.1"/>
    </source>
</evidence>
<name>A0ABS6UK06_9PSEU</name>
<sequence>MSDPWRNCACSLTLVAEINARWPRRDKASDGTVGDTAHAARTSDHNPFVKKPPPPNMGIVRARDIDVDGVDMAWLMEHLRQLGQRGDVRLNGGGYLIFNRRITTPDFTGWRVYTGTNPHTSHGHVSFTRDPGAFDSTAPWGITTATTVARPQEGFLMALTDAEQREVLEGIRKMKPGLVLPARSKNCRPATDDEYGSSLNAWAEAADARAAVEALTARLGSGTVAAPSGGTFALADADVDRIAARVLDLLSKRTAA</sequence>
<dbReference type="Proteomes" id="UP000694300">
    <property type="component" value="Unassembled WGS sequence"/>
</dbReference>
<accession>A0ABS6UK06</accession>
<evidence type="ECO:0000256" key="1">
    <source>
        <dbReference type="SAM" id="MobiDB-lite"/>
    </source>
</evidence>
<organism evidence="3 4">
    <name type="scientific">Pseudonocardia oceani</name>
    <dbReference type="NCBI Taxonomy" id="2792013"/>
    <lineage>
        <taxon>Bacteria</taxon>
        <taxon>Bacillati</taxon>
        <taxon>Actinomycetota</taxon>
        <taxon>Actinomycetes</taxon>
        <taxon>Pseudonocardiales</taxon>
        <taxon>Pseudonocardiaceae</taxon>
        <taxon>Pseudonocardia</taxon>
    </lineage>
</organism>
<dbReference type="EMBL" id="JADQDF010000003">
    <property type="protein sequence ID" value="MBW0132580.1"/>
    <property type="molecule type" value="Genomic_DNA"/>
</dbReference>